<evidence type="ECO:0000313" key="3">
    <source>
        <dbReference type="Proteomes" id="UP001445076"/>
    </source>
</evidence>
<gene>
    <name evidence="2" type="ORF">OTU49_013963</name>
</gene>
<feature type="compositionally biased region" description="Polar residues" evidence="1">
    <location>
        <begin position="37"/>
        <end position="49"/>
    </location>
</feature>
<protein>
    <submittedName>
        <fullName evidence="2">Uncharacterized protein</fullName>
    </submittedName>
</protein>
<evidence type="ECO:0000256" key="1">
    <source>
        <dbReference type="SAM" id="MobiDB-lite"/>
    </source>
</evidence>
<proteinExistence type="predicted"/>
<dbReference type="Proteomes" id="UP001445076">
    <property type="component" value="Unassembled WGS sequence"/>
</dbReference>
<feature type="non-terminal residue" evidence="2">
    <location>
        <position position="132"/>
    </location>
</feature>
<feature type="non-terminal residue" evidence="2">
    <location>
        <position position="1"/>
    </location>
</feature>
<dbReference type="AlphaFoldDB" id="A0AAW0YHV1"/>
<feature type="compositionally biased region" description="Pro residues" evidence="1">
    <location>
        <begin position="17"/>
        <end position="26"/>
    </location>
</feature>
<feature type="region of interest" description="Disordered" evidence="1">
    <location>
        <begin position="1"/>
        <end position="61"/>
    </location>
</feature>
<name>A0AAW0YHV1_CHEQU</name>
<sequence>KINLDLDSGTRSYDLAPPNPTQPLRPPGRRLGGVEPSLNNIRTRGNQPKTFIPSGFDTNTKNIEENNLLPNTKHWSSIRDPPNDNKYTEFEENKTNSFGNLRAVSRSMPGSLVSVQAGAGGNMRTQSFPNNA</sequence>
<keyword evidence="3" id="KW-1185">Reference proteome</keyword>
<reference evidence="2 3" key="1">
    <citation type="journal article" date="2024" name="BMC Genomics">
        <title>Genome assembly of redclaw crayfish (Cherax quadricarinatus) provides insights into its immune adaptation and hypoxia tolerance.</title>
        <authorList>
            <person name="Liu Z."/>
            <person name="Zheng J."/>
            <person name="Li H."/>
            <person name="Fang K."/>
            <person name="Wang S."/>
            <person name="He J."/>
            <person name="Zhou D."/>
            <person name="Weng S."/>
            <person name="Chi M."/>
            <person name="Gu Z."/>
            <person name="He J."/>
            <person name="Li F."/>
            <person name="Wang M."/>
        </authorList>
    </citation>
    <scope>NUCLEOTIDE SEQUENCE [LARGE SCALE GENOMIC DNA]</scope>
    <source>
        <strain evidence="2">ZL_2023a</strain>
    </source>
</reference>
<organism evidence="2 3">
    <name type="scientific">Cherax quadricarinatus</name>
    <name type="common">Australian red claw crayfish</name>
    <dbReference type="NCBI Taxonomy" id="27406"/>
    <lineage>
        <taxon>Eukaryota</taxon>
        <taxon>Metazoa</taxon>
        <taxon>Ecdysozoa</taxon>
        <taxon>Arthropoda</taxon>
        <taxon>Crustacea</taxon>
        <taxon>Multicrustacea</taxon>
        <taxon>Malacostraca</taxon>
        <taxon>Eumalacostraca</taxon>
        <taxon>Eucarida</taxon>
        <taxon>Decapoda</taxon>
        <taxon>Pleocyemata</taxon>
        <taxon>Astacidea</taxon>
        <taxon>Parastacoidea</taxon>
        <taxon>Parastacidae</taxon>
        <taxon>Cherax</taxon>
    </lineage>
</organism>
<dbReference type="EMBL" id="JARKIK010000006">
    <property type="protein sequence ID" value="KAK8751300.1"/>
    <property type="molecule type" value="Genomic_DNA"/>
</dbReference>
<evidence type="ECO:0000313" key="2">
    <source>
        <dbReference type="EMBL" id="KAK8751300.1"/>
    </source>
</evidence>
<accession>A0AAW0YHV1</accession>
<comment type="caution">
    <text evidence="2">The sequence shown here is derived from an EMBL/GenBank/DDBJ whole genome shotgun (WGS) entry which is preliminary data.</text>
</comment>